<dbReference type="InterPro" id="IPR051164">
    <property type="entry name" value="NmrA-like_oxidored"/>
</dbReference>
<dbReference type="Gene3D" id="3.90.25.10">
    <property type="entry name" value="UDP-galactose 4-epimerase, domain 1"/>
    <property type="match status" value="1"/>
</dbReference>
<comment type="similarity">
    <text evidence="1">Belongs to the NmrA-type oxidoreductase family.</text>
</comment>
<keyword evidence="3" id="KW-0560">Oxidoreductase</keyword>
<evidence type="ECO:0000256" key="2">
    <source>
        <dbReference type="ARBA" id="ARBA00022857"/>
    </source>
</evidence>
<feature type="domain" description="NmrA-like" evidence="4">
    <location>
        <begin position="3"/>
        <end position="257"/>
    </location>
</feature>
<keyword evidence="6" id="KW-1185">Reference proteome</keyword>
<organism evidence="5 6">
    <name type="scientific">Phialophora macrospora</name>
    <dbReference type="NCBI Taxonomy" id="1851006"/>
    <lineage>
        <taxon>Eukaryota</taxon>
        <taxon>Fungi</taxon>
        <taxon>Dikarya</taxon>
        <taxon>Ascomycota</taxon>
        <taxon>Pezizomycotina</taxon>
        <taxon>Eurotiomycetes</taxon>
        <taxon>Chaetothyriomycetidae</taxon>
        <taxon>Chaetothyriales</taxon>
        <taxon>Herpotrichiellaceae</taxon>
        <taxon>Phialophora</taxon>
    </lineage>
</organism>
<sequence length="313" mass="34622">MPKLVLVTGATGNQGELCGSVAKLLLQYPEQYTVRCLTRNIESKAARALADSGAELVQGNLSDPPTLPAAVKGCWGVFAVTNFYDAAIIDDPMSEEQQGRNLAKAAHDAGTVECYIWSTMPSSHALSGGKFFTRLYEGKHLVDGYIRELGLHGTFLYTGNFYENMVLRGHMSYHKETDTIVFKQPIIAPDAELTMLYVEKDLSAIVKAVFDQWEERKAELDGVYLQASNARVRPKDIVAAAKKVSGKNVEYVVLPTTGVPERDTMFRFYNEVGMHPGVSLPDPQVVELGVKFHDAEDYIRERLLPHLGLVPVK</sequence>
<evidence type="ECO:0000256" key="3">
    <source>
        <dbReference type="ARBA" id="ARBA00023002"/>
    </source>
</evidence>
<dbReference type="InterPro" id="IPR008030">
    <property type="entry name" value="NmrA-like"/>
</dbReference>
<name>A0A0D2CD63_9EURO</name>
<dbReference type="CDD" id="cd05251">
    <property type="entry name" value="NmrA_like_SDR_a"/>
    <property type="match status" value="1"/>
</dbReference>
<dbReference type="HOGENOM" id="CLU_007383_8_2_1"/>
<dbReference type="SUPFAM" id="SSF51735">
    <property type="entry name" value="NAD(P)-binding Rossmann-fold domains"/>
    <property type="match status" value="1"/>
</dbReference>
<gene>
    <name evidence="5" type="ORF">PV04_09879</name>
</gene>
<dbReference type="GO" id="GO:0005634">
    <property type="term" value="C:nucleus"/>
    <property type="evidence" value="ECO:0007669"/>
    <property type="project" value="TreeGrafter"/>
</dbReference>
<proteinExistence type="inferred from homology"/>
<dbReference type="STRING" id="5601.A0A0D2CD63"/>
<evidence type="ECO:0000313" key="6">
    <source>
        <dbReference type="Proteomes" id="UP000054266"/>
    </source>
</evidence>
<dbReference type="PANTHER" id="PTHR42748">
    <property type="entry name" value="NITROGEN METABOLITE REPRESSION PROTEIN NMRA FAMILY MEMBER"/>
    <property type="match status" value="1"/>
</dbReference>
<evidence type="ECO:0000313" key="5">
    <source>
        <dbReference type="EMBL" id="KIW62996.1"/>
    </source>
</evidence>
<dbReference type="Gene3D" id="3.40.50.720">
    <property type="entry name" value="NAD(P)-binding Rossmann-like Domain"/>
    <property type="match status" value="1"/>
</dbReference>
<dbReference type="AlphaFoldDB" id="A0A0D2CD63"/>
<keyword evidence="2" id="KW-0521">NADP</keyword>
<dbReference type="GO" id="GO:0016491">
    <property type="term" value="F:oxidoreductase activity"/>
    <property type="evidence" value="ECO:0007669"/>
    <property type="project" value="UniProtKB-KW"/>
</dbReference>
<dbReference type="PANTHER" id="PTHR42748:SF30">
    <property type="entry name" value="NMRA-LIKE DOMAIN-CONTAINING PROTEIN"/>
    <property type="match status" value="1"/>
</dbReference>
<dbReference type="EMBL" id="KN846962">
    <property type="protein sequence ID" value="KIW62996.1"/>
    <property type="molecule type" value="Genomic_DNA"/>
</dbReference>
<dbReference type="Proteomes" id="UP000054266">
    <property type="component" value="Unassembled WGS sequence"/>
</dbReference>
<evidence type="ECO:0000259" key="4">
    <source>
        <dbReference type="Pfam" id="PF05368"/>
    </source>
</evidence>
<dbReference type="InterPro" id="IPR036291">
    <property type="entry name" value="NAD(P)-bd_dom_sf"/>
</dbReference>
<protein>
    <recommendedName>
        <fullName evidence="4">NmrA-like domain-containing protein</fullName>
    </recommendedName>
</protein>
<accession>A0A0D2CD63</accession>
<reference evidence="5 6" key="1">
    <citation type="submission" date="2015-01" db="EMBL/GenBank/DDBJ databases">
        <title>The Genome Sequence of Capronia semiimmersa CBS27337.</title>
        <authorList>
            <consortium name="The Broad Institute Genomics Platform"/>
            <person name="Cuomo C."/>
            <person name="de Hoog S."/>
            <person name="Gorbushina A."/>
            <person name="Stielow B."/>
            <person name="Teixiera M."/>
            <person name="Abouelleil A."/>
            <person name="Chapman S.B."/>
            <person name="Priest M."/>
            <person name="Young S.K."/>
            <person name="Wortman J."/>
            <person name="Nusbaum C."/>
            <person name="Birren B."/>
        </authorList>
    </citation>
    <scope>NUCLEOTIDE SEQUENCE [LARGE SCALE GENOMIC DNA]</scope>
    <source>
        <strain evidence="5 6">CBS 27337</strain>
    </source>
</reference>
<dbReference type="Pfam" id="PF05368">
    <property type="entry name" value="NmrA"/>
    <property type="match status" value="1"/>
</dbReference>
<evidence type="ECO:0000256" key="1">
    <source>
        <dbReference type="ARBA" id="ARBA00006328"/>
    </source>
</evidence>